<keyword evidence="14" id="KW-1185">Reference proteome</keyword>
<dbReference type="PANTHER" id="PTHR21666">
    <property type="entry name" value="PEPTIDASE-RELATED"/>
    <property type="match status" value="1"/>
</dbReference>
<dbReference type="InterPro" id="IPR054512">
    <property type="entry name" value="NMB0315-like_N"/>
</dbReference>
<comment type="subcellular location">
    <subcellularLocation>
        <location evidence="2">Cell envelope</location>
    </subcellularLocation>
</comment>
<feature type="domain" description="M23ase beta-sheet core" evidence="10">
    <location>
        <begin position="315"/>
        <end position="411"/>
    </location>
</feature>
<comment type="cofactor">
    <cofactor evidence="1">
        <name>Zn(2+)</name>
        <dbReference type="ChEBI" id="CHEBI:29105"/>
    </cofactor>
</comment>
<evidence type="ECO:0000259" key="11">
    <source>
        <dbReference type="Pfam" id="PF19425"/>
    </source>
</evidence>
<dbReference type="Pfam" id="PF19425">
    <property type="entry name" value="Csd3_N2"/>
    <property type="match status" value="1"/>
</dbReference>
<organism evidence="13 14">
    <name type="scientific">Thiobacter aerophilum</name>
    <dbReference type="NCBI Taxonomy" id="3121275"/>
    <lineage>
        <taxon>Bacteria</taxon>
        <taxon>Pseudomonadati</taxon>
        <taxon>Pseudomonadota</taxon>
        <taxon>Betaproteobacteria</taxon>
        <taxon>Burkholderiales</taxon>
        <taxon>Thiobacteraceae</taxon>
        <taxon>Thiobacter</taxon>
    </lineage>
</organism>
<dbReference type="RefSeq" id="WP_347308040.1">
    <property type="nucleotide sequence ID" value="NZ_JBAJEX010000004.1"/>
</dbReference>
<keyword evidence="9" id="KW-0472">Membrane</keyword>
<dbReference type="Gene3D" id="3.10.450.350">
    <property type="match status" value="2"/>
</dbReference>
<dbReference type="Pfam" id="PF22310">
    <property type="entry name" value="NMB0315_dom_I"/>
    <property type="match status" value="1"/>
</dbReference>
<dbReference type="InterPro" id="IPR011055">
    <property type="entry name" value="Dup_hybrid_motif"/>
</dbReference>
<evidence type="ECO:0000256" key="7">
    <source>
        <dbReference type="ARBA" id="ARBA00023049"/>
    </source>
</evidence>
<evidence type="ECO:0000256" key="5">
    <source>
        <dbReference type="ARBA" id="ARBA00022801"/>
    </source>
</evidence>
<proteinExistence type="predicted"/>
<keyword evidence="7" id="KW-0482">Metalloprotease</keyword>
<dbReference type="Gene3D" id="2.70.70.10">
    <property type="entry name" value="Glucose Permease (Domain IIA)"/>
    <property type="match status" value="1"/>
</dbReference>
<gene>
    <name evidence="13" type="ORF">V6E02_06875</name>
</gene>
<reference evidence="13 14" key="1">
    <citation type="submission" date="2024-02" db="EMBL/GenBank/DDBJ databases">
        <title>New thermophilic sulfur-oxidizing bacteria from a hot springs of the Uzon caldera (Kamchatka, Russia).</title>
        <authorList>
            <person name="Dukat A.M."/>
            <person name="Elcheninov A.G."/>
            <person name="Frolov E.N."/>
        </authorList>
    </citation>
    <scope>NUCLEOTIDE SEQUENCE [LARGE SCALE GENOMIC DNA]</scope>
    <source>
        <strain evidence="13 14">AK1</strain>
    </source>
</reference>
<evidence type="ECO:0000256" key="2">
    <source>
        <dbReference type="ARBA" id="ARBA00004196"/>
    </source>
</evidence>
<protein>
    <submittedName>
        <fullName evidence="13">Peptidoglycan DD-metalloendopeptidase family protein</fullName>
    </submittedName>
</protein>
<evidence type="ECO:0000256" key="6">
    <source>
        <dbReference type="ARBA" id="ARBA00022833"/>
    </source>
</evidence>
<keyword evidence="5" id="KW-0378">Hydrolase</keyword>
<keyword evidence="4" id="KW-0479">Metal-binding</keyword>
<evidence type="ECO:0000259" key="10">
    <source>
        <dbReference type="Pfam" id="PF01551"/>
    </source>
</evidence>
<dbReference type="InterPro" id="IPR050570">
    <property type="entry name" value="Cell_wall_metabolism_enzyme"/>
</dbReference>
<dbReference type="PANTHER" id="PTHR21666:SF288">
    <property type="entry name" value="CELL DIVISION PROTEIN YTFB"/>
    <property type="match status" value="1"/>
</dbReference>
<feature type="region of interest" description="Disordered" evidence="8">
    <location>
        <begin position="1"/>
        <end position="28"/>
    </location>
</feature>
<dbReference type="CDD" id="cd12797">
    <property type="entry name" value="M23_peptidase"/>
    <property type="match status" value="1"/>
</dbReference>
<sequence>MHKDKGAILAQNPPPAPVDQVATPSGTTSSRSLRLRWLIALSTLPLLGMAVAFGIAPATDPQPLERRTVIEQLDLPTPTPLDEGDGQTFWRQTRIQRGDTLASLLDRLEVDDAAAFAFLRASREARTLTQLVPGRSVRAETDAEGRLVALRYVAPDQTLLQVERAGESFRLREEKAALETRITIKSGEIKSSLFGATDAAGVPDAVAVQMAEIFSSDIDFHLDIRKGDRFTVIYETLHSEGEPVRFGRVLAAEFVNAGRTYQAVYFRDRDGREGYYTPDGKNLRKAFLRSPLEFSRITSGFSLARFHPVLKTWRAHKGVDYGAPIGTPVRAVADGTVAFAGRQNGYGNLIVLQHNGRISTAYGHLSGFAKGIRQGARVTQGQTIGYVGATGLATGPHLHYEFRVAGVQRNPLTVPMPQAFPIAAQYRNEFRAATAPLVARLSLVRGLNLASID</sequence>
<evidence type="ECO:0000313" key="14">
    <source>
        <dbReference type="Proteomes" id="UP001482231"/>
    </source>
</evidence>
<feature type="transmembrane region" description="Helical" evidence="9">
    <location>
        <begin position="37"/>
        <end position="56"/>
    </location>
</feature>
<feature type="domain" description="Csd3-like second N-terminal" evidence="11">
    <location>
        <begin position="186"/>
        <end position="301"/>
    </location>
</feature>
<dbReference type="InterPro" id="IPR045834">
    <property type="entry name" value="Csd3_N2"/>
</dbReference>
<name>A0ABV0EE40_9BURK</name>
<comment type="caution">
    <text evidence="13">The sequence shown here is derived from an EMBL/GenBank/DDBJ whole genome shotgun (WGS) entry which is preliminary data.</text>
</comment>
<dbReference type="Proteomes" id="UP001482231">
    <property type="component" value="Unassembled WGS sequence"/>
</dbReference>
<keyword evidence="9" id="KW-0812">Transmembrane</keyword>
<keyword evidence="6" id="KW-0862">Zinc</keyword>
<dbReference type="EMBL" id="JBAJEX010000004">
    <property type="protein sequence ID" value="MEO1766930.1"/>
    <property type="molecule type" value="Genomic_DNA"/>
</dbReference>
<evidence type="ECO:0000256" key="9">
    <source>
        <dbReference type="SAM" id="Phobius"/>
    </source>
</evidence>
<feature type="domain" description="DD-carboxypeptidase/endopeptidase Mpg-like N-terminal" evidence="12">
    <location>
        <begin position="89"/>
        <end position="152"/>
    </location>
</feature>
<dbReference type="Pfam" id="PF01551">
    <property type="entry name" value="Peptidase_M23"/>
    <property type="match status" value="1"/>
</dbReference>
<keyword evidence="9" id="KW-1133">Transmembrane helix</keyword>
<evidence type="ECO:0000256" key="3">
    <source>
        <dbReference type="ARBA" id="ARBA00022670"/>
    </source>
</evidence>
<dbReference type="SUPFAM" id="SSF51261">
    <property type="entry name" value="Duplicated hybrid motif"/>
    <property type="match status" value="1"/>
</dbReference>
<evidence type="ECO:0000259" key="12">
    <source>
        <dbReference type="Pfam" id="PF22310"/>
    </source>
</evidence>
<dbReference type="InterPro" id="IPR016047">
    <property type="entry name" value="M23ase_b-sheet_dom"/>
</dbReference>
<keyword evidence="3" id="KW-0645">Protease</keyword>
<evidence type="ECO:0000256" key="1">
    <source>
        <dbReference type="ARBA" id="ARBA00001947"/>
    </source>
</evidence>
<accession>A0ABV0EE40</accession>
<evidence type="ECO:0000313" key="13">
    <source>
        <dbReference type="EMBL" id="MEO1766930.1"/>
    </source>
</evidence>
<evidence type="ECO:0000256" key="4">
    <source>
        <dbReference type="ARBA" id="ARBA00022723"/>
    </source>
</evidence>
<evidence type="ECO:0000256" key="8">
    <source>
        <dbReference type="SAM" id="MobiDB-lite"/>
    </source>
</evidence>